<comment type="caution">
    <text evidence="1">The sequence shown here is derived from an EMBL/GenBank/DDBJ whole genome shotgun (WGS) entry which is preliminary data.</text>
</comment>
<evidence type="ECO:0000313" key="2">
    <source>
        <dbReference type="Proteomes" id="UP000649114"/>
    </source>
</evidence>
<dbReference type="AlphaFoldDB" id="A0AAN5YFS1"/>
<reference evidence="1" key="2">
    <citation type="submission" date="2020-04" db="EMBL/GenBank/DDBJ databases">
        <authorList>
            <person name="Santos R.A.C."/>
            <person name="Steenwyk J.L."/>
            <person name="Rivero-Menendez O."/>
            <person name="Mead M.E."/>
            <person name="Silva L.P."/>
            <person name="Bastos R.W."/>
            <person name="Alastruey-Izquierdo A."/>
            <person name="Goldman G.H."/>
            <person name="Rokas A."/>
        </authorList>
    </citation>
    <scope>NUCLEOTIDE SEQUENCE</scope>
    <source>
        <strain evidence="1">CNM-CM8927</strain>
    </source>
</reference>
<accession>A0AAN5YFS1</accession>
<dbReference type="EMBL" id="JAAAPU010000176">
    <property type="protein sequence ID" value="KAF4200746.1"/>
    <property type="molecule type" value="Genomic_DNA"/>
</dbReference>
<dbReference type="Proteomes" id="UP000649114">
    <property type="component" value="Unassembled WGS sequence"/>
</dbReference>
<name>A0AAN5YFS1_ASPLE</name>
<dbReference type="InterPro" id="IPR053175">
    <property type="entry name" value="DHMBA_Reg_Transcription_Factor"/>
</dbReference>
<evidence type="ECO:0000313" key="1">
    <source>
        <dbReference type="EMBL" id="KAF4200746.1"/>
    </source>
</evidence>
<reference evidence="1" key="1">
    <citation type="journal article" date="2020" name="bioRxiv">
        <title>Genomic and phenotypic heterogeneity of clinical isolates of the human pathogens Aspergillus fumigatus, Aspergillus lentulus and Aspergillus fumigatiaffinis.</title>
        <authorList>
            <person name="dos Santos R.A.C."/>
            <person name="Steenwyk J.L."/>
            <person name="Rivero-Menendez O."/>
            <person name="Mead M.E."/>
            <person name="Silva L.P."/>
            <person name="Bastos R.W."/>
            <person name="Alastruey-Izquierdo A."/>
            <person name="Goldman G.H."/>
            <person name="Rokas A."/>
        </authorList>
    </citation>
    <scope>NUCLEOTIDE SEQUENCE</scope>
    <source>
        <strain evidence="1">CNM-CM8927</strain>
    </source>
</reference>
<sequence>MGSVIRSYRNKAEAPEFACIIPSGWSTSAPREDVKHADGGGRSSSCYQEQASQTLIFQRNYTETITATDYWAGVKPLARKCSLPVRAPYPGTDSLPDDAAPKEVSEEDVVEYAVRGFFYDFSISSLDIISASVGFLNDLEMQVKRKGMDSVLAKACTMISYANNAKKLYRPSFIAKAEVLYHELLRYLAEEIARSGFVGERSEPVQLAWLMGLYEVVMADETRLEQIDVHVKGIAGMLQIQNSPLGFIRGVFSCNSLDPGTQMKDPGLVRLPHSASNLALLHDILLDIYSLRLEGEQVLVNSTSTESRQHALLQLAAILNDRLARWEASLSPESKPTTIGHVRASSNPYIEVGHWPGPLHMYTDIRAAAILNVSRVAQCYLLDIIFRLKLIQAGVEDNDQERLKTTQLIQDFTSSIAYHLVEDLYSFSATVQRGNPIDQPGRAAGGLLLMYPLYIASQLCTVPLELQDYFKRCLVWIGQNMGVGYASLLAKAHFHIDDLTAAYWDVESFRRFLASQHRGIASQEAVYLLWRCLHFYAHYPFACSSRGSRIDVKGFQRAIALLVFRATDSLGTRERGDHDEASFREADFRRMLRCISEPAQFYSAENQWAVDDTMDVLATTLPHSSLAPSHDELRDAAERIQPRGLIRRRLFRDEFSLFVRLLLQLRVWDVPGPCLPSGIFDDESSSACQKLADSIADAVCNEDQTVDAGIVADVLPGLCERFYRFWGVIFQPRSLRETMVPPEERLPNYILAAVSLLLRLGMDASGSTDCSLKLLPRTEDLGMGHLLQQLRGDRHSHILLFTNETCTAVVGAFIPNMSNDEAESQSRSSLLEGRGHFLFQLSPRFSLLRSTALVSSREELFYVESPSTTNQRQSPSYTIGHAEGGARLRVDPQSLTVTMVTNLTASSEEKAIYTDMCRGQDREWELTVHPPQLHILYMHPSTSTRTWNRNGSKEGVSGEELRNRITGFGSSISERRSLTVLERWNRWNIRRQFYGGTCP</sequence>
<dbReference type="PANTHER" id="PTHR38791:SF5">
    <property type="entry name" value="TRANSCRIPTION FACTOR DBAG-RELATED"/>
    <property type="match status" value="1"/>
</dbReference>
<proteinExistence type="predicted"/>
<dbReference type="PANTHER" id="PTHR38791">
    <property type="entry name" value="ZN(II)2CYS6 TRANSCRIPTION FACTOR (EUROFUNG)-RELATED-RELATED"/>
    <property type="match status" value="1"/>
</dbReference>
<gene>
    <name evidence="1" type="ORF">CNMCM8927_002566</name>
</gene>
<organism evidence="1 2">
    <name type="scientific">Aspergillus lentulus</name>
    <dbReference type="NCBI Taxonomy" id="293939"/>
    <lineage>
        <taxon>Eukaryota</taxon>
        <taxon>Fungi</taxon>
        <taxon>Dikarya</taxon>
        <taxon>Ascomycota</taxon>
        <taxon>Pezizomycotina</taxon>
        <taxon>Eurotiomycetes</taxon>
        <taxon>Eurotiomycetidae</taxon>
        <taxon>Eurotiales</taxon>
        <taxon>Aspergillaceae</taxon>
        <taxon>Aspergillus</taxon>
        <taxon>Aspergillus subgen. Fumigati</taxon>
    </lineage>
</organism>
<protein>
    <submittedName>
        <fullName evidence="1">Uncharacterized protein</fullName>
    </submittedName>
</protein>